<name>J2SSE5_9FLAO</name>
<evidence type="ECO:0000313" key="1">
    <source>
        <dbReference type="EMBL" id="EJL68502.1"/>
    </source>
</evidence>
<organism evidence="1 2">
    <name type="scientific">Chryseobacterium populi</name>
    <dbReference type="NCBI Taxonomy" id="1144316"/>
    <lineage>
        <taxon>Bacteria</taxon>
        <taxon>Pseudomonadati</taxon>
        <taxon>Bacteroidota</taxon>
        <taxon>Flavobacteriia</taxon>
        <taxon>Flavobacteriales</taxon>
        <taxon>Weeksellaceae</taxon>
        <taxon>Chryseobacterium group</taxon>
        <taxon>Chryseobacterium</taxon>
    </lineage>
</organism>
<protein>
    <recommendedName>
        <fullName evidence="3">Lipocalin-like domain-containing protein</fullName>
    </recommendedName>
</protein>
<keyword evidence="2" id="KW-1185">Reference proteome</keyword>
<reference evidence="1 2" key="1">
    <citation type="journal article" date="2012" name="J. Bacteriol.">
        <title>Twenty-one genome sequences from Pseudomonas species and 19 genome sequences from diverse bacteria isolated from the rhizosphere and endosphere of Populus deltoides.</title>
        <authorList>
            <person name="Brown S.D."/>
            <person name="Utturkar S.M."/>
            <person name="Klingeman D.M."/>
            <person name="Johnson C.M."/>
            <person name="Martin S.L."/>
            <person name="Land M.L."/>
            <person name="Lu T.Y."/>
            <person name="Schadt C.W."/>
            <person name="Doktycz M.J."/>
            <person name="Pelletier D.A."/>
        </authorList>
    </citation>
    <scope>NUCLEOTIDE SEQUENCE [LARGE SCALE GENOMIC DNA]</scope>
    <source>
        <strain evidence="1 2">CF314</strain>
    </source>
</reference>
<evidence type="ECO:0000313" key="2">
    <source>
        <dbReference type="Proteomes" id="UP000007509"/>
    </source>
</evidence>
<dbReference type="RefSeq" id="WP_007846325.1">
    <property type="nucleotide sequence ID" value="NZ_AKJY01000092.1"/>
</dbReference>
<accession>J2SSE5</accession>
<dbReference type="OrthoDB" id="1254445at2"/>
<sequence>MNKSLSIAVKLQLHTYFKFQQYEKKILILLAILSIIITGCSKDEFSDKPAQERIVGKWILDSVVTETIKPSAPAEITTEYGEEGNYFDFRTDRNLYYTLGGSDEQAEPYSIENETTLKINNDAFTIKELTEHKLVFEFVKVNTTYTRKQTYNLSR</sequence>
<dbReference type="EMBL" id="AKJY01000092">
    <property type="protein sequence ID" value="EJL68502.1"/>
    <property type="molecule type" value="Genomic_DNA"/>
</dbReference>
<dbReference type="Proteomes" id="UP000007509">
    <property type="component" value="Unassembled WGS sequence"/>
</dbReference>
<dbReference type="AlphaFoldDB" id="J2SSE5"/>
<gene>
    <name evidence="1" type="ORF">PMI13_03656</name>
</gene>
<proteinExistence type="predicted"/>
<evidence type="ECO:0008006" key="3">
    <source>
        <dbReference type="Google" id="ProtNLM"/>
    </source>
</evidence>
<comment type="caution">
    <text evidence="1">The sequence shown here is derived from an EMBL/GenBank/DDBJ whole genome shotgun (WGS) entry which is preliminary data.</text>
</comment>
<dbReference type="PATRIC" id="fig|1144316.3.peg.3675"/>